<dbReference type="Proteomes" id="UP000282529">
    <property type="component" value="Unassembled WGS sequence"/>
</dbReference>
<dbReference type="AlphaFoldDB" id="A0A3N9P6X3"/>
<gene>
    <name evidence="1" type="ORF">EH198_09990</name>
</gene>
<proteinExistence type="predicted"/>
<dbReference type="OrthoDB" id="2716151at2"/>
<comment type="caution">
    <text evidence="1">The sequence shown here is derived from an EMBL/GenBank/DDBJ whole genome shotgun (WGS) entry which is preliminary data.</text>
</comment>
<protein>
    <submittedName>
        <fullName evidence="1">DUF2642 domain-containing protein</fullName>
    </submittedName>
</protein>
<dbReference type="EMBL" id="RQPI01000004">
    <property type="protein sequence ID" value="RQW11983.1"/>
    <property type="molecule type" value="Genomic_DNA"/>
</dbReference>
<name>A0A3N9P6X3_9BACL</name>
<keyword evidence="2" id="KW-1185">Reference proteome</keyword>
<reference evidence="1 2" key="1">
    <citation type="submission" date="2018-11" db="EMBL/GenBank/DDBJ databases">
        <title>Genome sequence of strain 7197.</title>
        <authorList>
            <person name="Gao J."/>
            <person name="Sun J."/>
        </authorList>
    </citation>
    <scope>NUCLEOTIDE SEQUENCE [LARGE SCALE GENOMIC DNA]</scope>
    <source>
        <strain evidence="1 2">7197</strain>
    </source>
</reference>
<accession>A0A3N9P6X3</accession>
<dbReference type="RefSeq" id="WP_124695391.1">
    <property type="nucleotide sequence ID" value="NZ_JBHUFE010000026.1"/>
</dbReference>
<sequence length="224" mass="25203">MNLLSDLLGKQVIVMVSGVLQPLEGTLRDFGPDVVIIKNGNKYLYIPAAHIRFLTHNTEAVVEPDDIPQSLPSSQETIISLRPLLENSKGIFTEIYITGVHVLHGYIQNILDDYILFYSPVFDTVLVHMKHLKYLIPYPPEVIPYSLKKDKLLSNLSAVSTESNFIQQLKKMEGNFIAMDMVNDPQKVGLLKKVQAPMFELVAPNGESIFALIDHIQTVNYPTK</sequence>
<evidence type="ECO:0000313" key="1">
    <source>
        <dbReference type="EMBL" id="RQW11983.1"/>
    </source>
</evidence>
<organism evidence="1 2">
    <name type="scientific">Paenibacillus rhizophilus</name>
    <dbReference type="NCBI Taxonomy" id="1850366"/>
    <lineage>
        <taxon>Bacteria</taxon>
        <taxon>Bacillati</taxon>
        <taxon>Bacillota</taxon>
        <taxon>Bacilli</taxon>
        <taxon>Bacillales</taxon>
        <taxon>Paenibacillaceae</taxon>
        <taxon>Paenibacillus</taxon>
    </lineage>
</organism>
<evidence type="ECO:0000313" key="2">
    <source>
        <dbReference type="Proteomes" id="UP000282529"/>
    </source>
</evidence>